<sequence length="102" mass="11832">MIQESKMIVERGEENRKISRVPTIHSFMIYKMCEGLDIPVKLATAEDKKKWVAKMKPQDKEKGPVPKVYSKTVPMFCEALDIVCVMHRFHIQPKENILSEIS</sequence>
<dbReference type="Proteomes" id="UP000886998">
    <property type="component" value="Unassembled WGS sequence"/>
</dbReference>
<protein>
    <submittedName>
        <fullName evidence="1">Uncharacterized protein</fullName>
    </submittedName>
</protein>
<keyword evidence="2" id="KW-1185">Reference proteome</keyword>
<comment type="caution">
    <text evidence="1">The sequence shown here is derived from an EMBL/GenBank/DDBJ whole genome shotgun (WGS) entry which is preliminary data.</text>
</comment>
<accession>A0A8X6XT95</accession>
<reference evidence="1" key="1">
    <citation type="submission" date="2020-08" db="EMBL/GenBank/DDBJ databases">
        <title>Multicomponent nature underlies the extraordinary mechanical properties of spider dragline silk.</title>
        <authorList>
            <person name="Kono N."/>
            <person name="Nakamura H."/>
            <person name="Mori M."/>
            <person name="Yoshida Y."/>
            <person name="Ohtoshi R."/>
            <person name="Malay A.D."/>
            <person name="Moran D.A.P."/>
            <person name="Tomita M."/>
            <person name="Numata K."/>
            <person name="Arakawa K."/>
        </authorList>
    </citation>
    <scope>NUCLEOTIDE SEQUENCE</scope>
</reference>
<proteinExistence type="predicted"/>
<gene>
    <name evidence="1" type="ORF">TNIN_243951</name>
</gene>
<organism evidence="1 2">
    <name type="scientific">Trichonephila inaurata madagascariensis</name>
    <dbReference type="NCBI Taxonomy" id="2747483"/>
    <lineage>
        <taxon>Eukaryota</taxon>
        <taxon>Metazoa</taxon>
        <taxon>Ecdysozoa</taxon>
        <taxon>Arthropoda</taxon>
        <taxon>Chelicerata</taxon>
        <taxon>Arachnida</taxon>
        <taxon>Araneae</taxon>
        <taxon>Araneomorphae</taxon>
        <taxon>Entelegynae</taxon>
        <taxon>Araneoidea</taxon>
        <taxon>Nephilidae</taxon>
        <taxon>Trichonephila</taxon>
        <taxon>Trichonephila inaurata</taxon>
    </lineage>
</organism>
<dbReference type="AlphaFoldDB" id="A0A8X6XT95"/>
<name>A0A8X6XT95_9ARAC</name>
<dbReference type="EMBL" id="BMAV01012351">
    <property type="protein sequence ID" value="GFY58941.1"/>
    <property type="molecule type" value="Genomic_DNA"/>
</dbReference>
<evidence type="ECO:0000313" key="1">
    <source>
        <dbReference type="EMBL" id="GFY58941.1"/>
    </source>
</evidence>
<evidence type="ECO:0000313" key="2">
    <source>
        <dbReference type="Proteomes" id="UP000886998"/>
    </source>
</evidence>